<evidence type="ECO:0000256" key="1">
    <source>
        <dbReference type="SAM" id="MobiDB-lite"/>
    </source>
</evidence>
<dbReference type="InterPro" id="IPR036390">
    <property type="entry name" value="WH_DNA-bd_sf"/>
</dbReference>
<name>A0ABT1RTD4_9FIRM</name>
<dbReference type="InterPro" id="IPR036388">
    <property type="entry name" value="WH-like_DNA-bd_sf"/>
</dbReference>
<feature type="domain" description="Transcription regulator PadR N-terminal" evidence="2">
    <location>
        <begin position="31"/>
        <end position="103"/>
    </location>
</feature>
<organism evidence="3 4">
    <name type="scientific">Anaerovorax odorimutans</name>
    <dbReference type="NCBI Taxonomy" id="109327"/>
    <lineage>
        <taxon>Bacteria</taxon>
        <taxon>Bacillati</taxon>
        <taxon>Bacillota</taxon>
        <taxon>Clostridia</taxon>
        <taxon>Peptostreptococcales</taxon>
        <taxon>Anaerovoracaceae</taxon>
        <taxon>Anaerovorax</taxon>
    </lineage>
</organism>
<evidence type="ECO:0000313" key="3">
    <source>
        <dbReference type="EMBL" id="MCQ4638425.1"/>
    </source>
</evidence>
<keyword evidence="4" id="KW-1185">Reference proteome</keyword>
<dbReference type="SUPFAM" id="SSF46785">
    <property type="entry name" value="Winged helix' DNA-binding domain"/>
    <property type="match status" value="1"/>
</dbReference>
<dbReference type="RefSeq" id="WP_256133621.1">
    <property type="nucleotide sequence ID" value="NZ_JANFXK010000028.1"/>
</dbReference>
<reference evidence="3 4" key="1">
    <citation type="submission" date="2022-06" db="EMBL/GenBank/DDBJ databases">
        <title>Isolation of gut microbiota from human fecal samples.</title>
        <authorList>
            <person name="Pamer E.G."/>
            <person name="Barat B."/>
            <person name="Waligurski E."/>
            <person name="Medina S."/>
            <person name="Paddock L."/>
            <person name="Mostad J."/>
        </authorList>
    </citation>
    <scope>NUCLEOTIDE SEQUENCE [LARGE SCALE GENOMIC DNA]</scope>
    <source>
        <strain evidence="3 4">SL.3.17</strain>
    </source>
</reference>
<evidence type="ECO:0000259" key="2">
    <source>
        <dbReference type="Pfam" id="PF03551"/>
    </source>
</evidence>
<dbReference type="EMBL" id="JANFXK010000028">
    <property type="protein sequence ID" value="MCQ4638425.1"/>
    <property type="molecule type" value="Genomic_DNA"/>
</dbReference>
<dbReference type="Proteomes" id="UP001524502">
    <property type="component" value="Unassembled WGS sequence"/>
</dbReference>
<dbReference type="PANTHER" id="PTHR33169">
    <property type="entry name" value="PADR-FAMILY TRANSCRIPTIONAL REGULATOR"/>
    <property type="match status" value="1"/>
</dbReference>
<feature type="compositionally biased region" description="Polar residues" evidence="1">
    <location>
        <begin position="10"/>
        <end position="20"/>
    </location>
</feature>
<proteinExistence type="predicted"/>
<feature type="region of interest" description="Disordered" evidence="1">
    <location>
        <begin position="1"/>
        <end position="20"/>
    </location>
</feature>
<dbReference type="InterPro" id="IPR005149">
    <property type="entry name" value="Tscrpt_reg_PadR_N"/>
</dbReference>
<gene>
    <name evidence="3" type="ORF">NE619_16970</name>
</gene>
<sequence length="123" mass="14604">MKKDKKDESPQQSNLNNFEAQFKRSTTPLLVLELLSEREMYAYEIIQETLIRSNQQYRMPLLYTILNKMQDQGYVVESRKEISEDNRVRNYYAITPEGRIYLSELKKLYGALTESVIKILKET</sequence>
<dbReference type="Pfam" id="PF03551">
    <property type="entry name" value="PadR"/>
    <property type="match status" value="1"/>
</dbReference>
<dbReference type="InterPro" id="IPR052509">
    <property type="entry name" value="Metal_resp_DNA-bind_regulator"/>
</dbReference>
<evidence type="ECO:0000313" key="4">
    <source>
        <dbReference type="Proteomes" id="UP001524502"/>
    </source>
</evidence>
<comment type="caution">
    <text evidence="3">The sequence shown here is derived from an EMBL/GenBank/DDBJ whole genome shotgun (WGS) entry which is preliminary data.</text>
</comment>
<dbReference type="Gene3D" id="1.10.10.10">
    <property type="entry name" value="Winged helix-like DNA-binding domain superfamily/Winged helix DNA-binding domain"/>
    <property type="match status" value="1"/>
</dbReference>
<accession>A0ABT1RTD4</accession>
<dbReference type="PANTHER" id="PTHR33169:SF14">
    <property type="entry name" value="TRANSCRIPTIONAL REGULATOR RV3488"/>
    <property type="match status" value="1"/>
</dbReference>
<protein>
    <submittedName>
        <fullName evidence="3">PadR family transcriptional regulator</fullName>
    </submittedName>
</protein>